<dbReference type="EMBL" id="KK198754">
    <property type="protein sequence ID" value="KCW87262.1"/>
    <property type="molecule type" value="Genomic_DNA"/>
</dbReference>
<accession>A0A059D9K1</accession>
<reference evidence="1" key="1">
    <citation type="submission" date="2013-07" db="EMBL/GenBank/DDBJ databases">
        <title>The genome of Eucalyptus grandis.</title>
        <authorList>
            <person name="Schmutz J."/>
            <person name="Hayes R."/>
            <person name="Myburg A."/>
            <person name="Tuskan G."/>
            <person name="Grattapaglia D."/>
            <person name="Rokhsar D.S."/>
        </authorList>
    </citation>
    <scope>NUCLEOTIDE SEQUENCE</scope>
    <source>
        <tissue evidence="1">Leaf extractions</tissue>
    </source>
</reference>
<dbReference type="InParanoid" id="A0A059D9K1"/>
<sequence length="67" mass="7803">MRNTQGEIIEVHRVNHPVNEFFRAGRNTYPKWKIMKITRLTSISLDLTFDYDGLHFVDPTNVVGSLI</sequence>
<dbReference type="Gramene" id="KCW87262">
    <property type="protein sequence ID" value="KCW87262"/>
    <property type="gene ID" value="EUGRSUZ_B03768"/>
</dbReference>
<name>A0A059D9K1_EUCGR</name>
<dbReference type="AlphaFoldDB" id="A0A059D9K1"/>
<gene>
    <name evidence="1" type="ORF">EUGRSUZ_B03768</name>
</gene>
<proteinExistence type="predicted"/>
<evidence type="ECO:0000313" key="1">
    <source>
        <dbReference type="EMBL" id="KCW87262.1"/>
    </source>
</evidence>
<organism evidence="1">
    <name type="scientific">Eucalyptus grandis</name>
    <name type="common">Flooded gum</name>
    <dbReference type="NCBI Taxonomy" id="71139"/>
    <lineage>
        <taxon>Eukaryota</taxon>
        <taxon>Viridiplantae</taxon>
        <taxon>Streptophyta</taxon>
        <taxon>Embryophyta</taxon>
        <taxon>Tracheophyta</taxon>
        <taxon>Spermatophyta</taxon>
        <taxon>Magnoliopsida</taxon>
        <taxon>eudicotyledons</taxon>
        <taxon>Gunneridae</taxon>
        <taxon>Pentapetalae</taxon>
        <taxon>rosids</taxon>
        <taxon>malvids</taxon>
        <taxon>Myrtales</taxon>
        <taxon>Myrtaceae</taxon>
        <taxon>Myrtoideae</taxon>
        <taxon>Eucalypteae</taxon>
        <taxon>Eucalyptus</taxon>
    </lineage>
</organism>
<protein>
    <submittedName>
        <fullName evidence="1">Uncharacterized protein</fullName>
    </submittedName>
</protein>